<feature type="domain" description="Glycosyltransferase subfamily 4-like N-terminal" evidence="3">
    <location>
        <begin position="14"/>
        <end position="172"/>
    </location>
</feature>
<dbReference type="AlphaFoldDB" id="A0A8J3PII2"/>
<sequence length="384" mass="40698">MRIGIVCPYSLDVPGGVQFHVRDLAETLIAMGHEVSVLAPADDDQPLPPYVVAAGRAVPVPYNGSVARLNFGPISAARTRRWLHQGDFDVLHVHEPLTPSLSLLAVMSARGPVVATFHTAMTRSRALAAGAPVARVVLERITGRIAVSELARRVQVEHLDGGAVEIPNGVSVAHFADAEPLPGWPGECRPGYGGTVGFLGRFTEPRKGFDILARALAEVMPQRPGLRLLLAGPGDLDEVELPPVVAERTTFLGKVSEQDKARMLRSVDLYIAPNTGGESFGMILTEAMAAGAPVVATDLDAFRRVLDGGRAGALFPNGDATALGEAVSTLLDDGERRRELAAHAERVVAAYDWPVVAARVLEVYNSAIEALGETVSGAEAPAEW</sequence>
<dbReference type="PANTHER" id="PTHR12526:SF613">
    <property type="entry name" value="PHOSPHATIDYL-MYO-INOSITOL MANNOSYLTRANSFERASE"/>
    <property type="match status" value="1"/>
</dbReference>
<protein>
    <submittedName>
        <fullName evidence="4">GDP-mannose-dependent alpha-(1-2)-phosphatidylinositol mannosyltransferase</fullName>
    </submittedName>
</protein>
<evidence type="ECO:0000256" key="2">
    <source>
        <dbReference type="ARBA" id="ARBA00022679"/>
    </source>
</evidence>
<dbReference type="Pfam" id="PF13692">
    <property type="entry name" value="Glyco_trans_1_4"/>
    <property type="match status" value="1"/>
</dbReference>
<comment type="caution">
    <text evidence="4">The sequence shown here is derived from an EMBL/GenBank/DDBJ whole genome shotgun (WGS) entry which is preliminary data.</text>
</comment>
<gene>
    <name evidence="4" type="ORF">Cme02nite_57800</name>
</gene>
<name>A0A8J3PII2_9ACTN</name>
<dbReference type="SUPFAM" id="SSF53756">
    <property type="entry name" value="UDP-Glycosyltransferase/glycogen phosphorylase"/>
    <property type="match status" value="1"/>
</dbReference>
<keyword evidence="2" id="KW-0808">Transferase</keyword>
<dbReference type="GO" id="GO:0016757">
    <property type="term" value="F:glycosyltransferase activity"/>
    <property type="evidence" value="ECO:0007669"/>
    <property type="project" value="UniProtKB-KW"/>
</dbReference>
<accession>A0A8J3PII2</accession>
<evidence type="ECO:0000256" key="1">
    <source>
        <dbReference type="ARBA" id="ARBA00022676"/>
    </source>
</evidence>
<reference evidence="4" key="1">
    <citation type="submission" date="2021-01" db="EMBL/GenBank/DDBJ databases">
        <title>Whole genome shotgun sequence of Catellatospora methionotrophica NBRC 14553.</title>
        <authorList>
            <person name="Komaki H."/>
            <person name="Tamura T."/>
        </authorList>
    </citation>
    <scope>NUCLEOTIDE SEQUENCE</scope>
    <source>
        <strain evidence="4">NBRC 14553</strain>
    </source>
</reference>
<dbReference type="CDD" id="cd03801">
    <property type="entry name" value="GT4_PimA-like"/>
    <property type="match status" value="1"/>
</dbReference>
<evidence type="ECO:0000313" key="5">
    <source>
        <dbReference type="Proteomes" id="UP000660339"/>
    </source>
</evidence>
<dbReference type="Proteomes" id="UP000660339">
    <property type="component" value="Unassembled WGS sequence"/>
</dbReference>
<dbReference type="PANTHER" id="PTHR12526">
    <property type="entry name" value="GLYCOSYLTRANSFERASE"/>
    <property type="match status" value="1"/>
</dbReference>
<evidence type="ECO:0000313" key="4">
    <source>
        <dbReference type="EMBL" id="GIG17448.1"/>
    </source>
</evidence>
<dbReference type="InterPro" id="IPR028098">
    <property type="entry name" value="Glyco_trans_4-like_N"/>
</dbReference>
<proteinExistence type="predicted"/>
<keyword evidence="1 4" id="KW-0328">Glycosyltransferase</keyword>
<organism evidence="4 5">
    <name type="scientific">Catellatospora methionotrophica</name>
    <dbReference type="NCBI Taxonomy" id="121620"/>
    <lineage>
        <taxon>Bacteria</taxon>
        <taxon>Bacillati</taxon>
        <taxon>Actinomycetota</taxon>
        <taxon>Actinomycetes</taxon>
        <taxon>Micromonosporales</taxon>
        <taxon>Micromonosporaceae</taxon>
        <taxon>Catellatospora</taxon>
    </lineage>
</organism>
<dbReference type="Gene3D" id="3.40.50.2000">
    <property type="entry name" value="Glycogen Phosphorylase B"/>
    <property type="match status" value="2"/>
</dbReference>
<dbReference type="Pfam" id="PF13439">
    <property type="entry name" value="Glyco_transf_4"/>
    <property type="match status" value="1"/>
</dbReference>
<dbReference type="EMBL" id="BONJ01000031">
    <property type="protein sequence ID" value="GIG17448.1"/>
    <property type="molecule type" value="Genomic_DNA"/>
</dbReference>
<keyword evidence="5" id="KW-1185">Reference proteome</keyword>
<evidence type="ECO:0000259" key="3">
    <source>
        <dbReference type="Pfam" id="PF13439"/>
    </source>
</evidence>
<dbReference type="RefSeq" id="WP_166387499.1">
    <property type="nucleotide sequence ID" value="NZ_BAAATT010000037.1"/>
</dbReference>